<dbReference type="InterPro" id="IPR000794">
    <property type="entry name" value="Beta-ketoacyl_synthase"/>
</dbReference>
<reference evidence="6 7" key="1">
    <citation type="submission" date="2020-10" db="EMBL/GenBank/DDBJ databases">
        <title>Connecting structure to function with the recovery of over 1000 high-quality activated sludge metagenome-assembled genomes encoding full-length rRNA genes using long-read sequencing.</title>
        <authorList>
            <person name="Singleton C.M."/>
            <person name="Petriglieri F."/>
            <person name="Kristensen J.M."/>
            <person name="Kirkegaard R.H."/>
            <person name="Michaelsen T.Y."/>
            <person name="Andersen M.H."/>
            <person name="Karst S.M."/>
            <person name="Dueholm M.S."/>
            <person name="Nielsen P.H."/>
            <person name="Albertsen M."/>
        </authorList>
    </citation>
    <scope>NUCLEOTIDE SEQUENCE [LARGE SCALE GENOMIC DNA]</scope>
    <source>
        <strain evidence="6">EsbW_18-Q3-R4-48_BATAC.463</strain>
    </source>
</reference>
<dbReference type="InterPro" id="IPR014031">
    <property type="entry name" value="Ketoacyl_synth_C"/>
</dbReference>
<dbReference type="InterPro" id="IPR020841">
    <property type="entry name" value="PKS_Beta-ketoAc_synthase_dom"/>
</dbReference>
<dbReference type="Proteomes" id="UP000739411">
    <property type="component" value="Unassembled WGS sequence"/>
</dbReference>
<organism evidence="6 7">
    <name type="scientific">Candidatus Dechloromonas phosphorivorans</name>
    <dbReference type="NCBI Taxonomy" id="2899244"/>
    <lineage>
        <taxon>Bacteria</taxon>
        <taxon>Pseudomonadati</taxon>
        <taxon>Pseudomonadota</taxon>
        <taxon>Betaproteobacteria</taxon>
        <taxon>Rhodocyclales</taxon>
        <taxon>Azonexaceae</taxon>
        <taxon>Dechloromonas</taxon>
    </lineage>
</organism>
<evidence type="ECO:0000313" key="6">
    <source>
        <dbReference type="EMBL" id="MBK7415652.1"/>
    </source>
</evidence>
<dbReference type="Gene3D" id="3.40.47.10">
    <property type="match status" value="1"/>
</dbReference>
<dbReference type="PANTHER" id="PTHR11712">
    <property type="entry name" value="POLYKETIDE SYNTHASE-RELATED"/>
    <property type="match status" value="1"/>
</dbReference>
<sequence>MKRAEQAVRQVTSQLGPLAATTPLFIASSSFQIGYFEQQGEPFNLPAANAEFSCQLALWMHLDGPCSSFSSACISGFSAIEAARSLIATGQIDEAVIIGLELTNNVTLAGFAAMELLSRTNSRPFDKNRDGLVLGEAVAAIRLSATPSNWHIAGLCTGIDAYSTTGPDPDGGQIASVTVDCLKEAHFLPGDIELIKVQAAGSPGTDLAEANALKKVFGEKIPPLLSLKPALGHTLGASGIAELATLLACLAADQIPATAGYSEADPEIGPVSPVDRNKCHINRAMLNLIGFGGGLATMIIERV</sequence>
<gene>
    <name evidence="6" type="ORF">IPJ38_11615</name>
</gene>
<comment type="caution">
    <text evidence="6">The sequence shown here is derived from an EMBL/GenBank/DDBJ whole genome shotgun (WGS) entry which is preliminary data.</text>
</comment>
<dbReference type="AlphaFoldDB" id="A0A935MWB4"/>
<protein>
    <submittedName>
        <fullName evidence="6">Beta-ketoacyl synthase</fullName>
    </submittedName>
</protein>
<accession>A0A935MWB4</accession>
<dbReference type="GO" id="GO:0006633">
    <property type="term" value="P:fatty acid biosynthetic process"/>
    <property type="evidence" value="ECO:0007669"/>
    <property type="project" value="TreeGrafter"/>
</dbReference>
<proteinExistence type="inferred from homology"/>
<dbReference type="PANTHER" id="PTHR11712:SF336">
    <property type="entry name" value="3-OXOACYL-[ACYL-CARRIER-PROTEIN] SYNTHASE, MITOCHONDRIAL"/>
    <property type="match status" value="1"/>
</dbReference>
<dbReference type="PROSITE" id="PS52004">
    <property type="entry name" value="KS3_2"/>
    <property type="match status" value="1"/>
</dbReference>
<comment type="similarity">
    <text evidence="2 4">Belongs to the thiolase-like superfamily. Beta-ketoacyl-ACP synthases family.</text>
</comment>
<evidence type="ECO:0000256" key="4">
    <source>
        <dbReference type="RuleBase" id="RU003694"/>
    </source>
</evidence>
<comment type="pathway">
    <text evidence="1">Lipid metabolism; fatty acid biosynthesis.</text>
</comment>
<evidence type="ECO:0000256" key="2">
    <source>
        <dbReference type="ARBA" id="ARBA00008467"/>
    </source>
</evidence>
<keyword evidence="3 4" id="KW-0808">Transferase</keyword>
<dbReference type="SUPFAM" id="SSF53901">
    <property type="entry name" value="Thiolase-like"/>
    <property type="match status" value="2"/>
</dbReference>
<evidence type="ECO:0000256" key="1">
    <source>
        <dbReference type="ARBA" id="ARBA00005194"/>
    </source>
</evidence>
<evidence type="ECO:0000259" key="5">
    <source>
        <dbReference type="PROSITE" id="PS52004"/>
    </source>
</evidence>
<dbReference type="InterPro" id="IPR016039">
    <property type="entry name" value="Thiolase-like"/>
</dbReference>
<dbReference type="EMBL" id="JADJMS010000022">
    <property type="protein sequence ID" value="MBK7415652.1"/>
    <property type="molecule type" value="Genomic_DNA"/>
</dbReference>
<evidence type="ECO:0000256" key="3">
    <source>
        <dbReference type="ARBA" id="ARBA00022679"/>
    </source>
</evidence>
<name>A0A935MWB4_9RHOO</name>
<dbReference type="SMART" id="SM00825">
    <property type="entry name" value="PKS_KS"/>
    <property type="match status" value="1"/>
</dbReference>
<evidence type="ECO:0000313" key="7">
    <source>
        <dbReference type="Proteomes" id="UP000739411"/>
    </source>
</evidence>
<dbReference type="GO" id="GO:0004315">
    <property type="term" value="F:3-oxoacyl-[acyl-carrier-protein] synthase activity"/>
    <property type="evidence" value="ECO:0007669"/>
    <property type="project" value="TreeGrafter"/>
</dbReference>
<dbReference type="Pfam" id="PF00109">
    <property type="entry name" value="ketoacyl-synt"/>
    <property type="match status" value="1"/>
</dbReference>
<dbReference type="InterPro" id="IPR014030">
    <property type="entry name" value="Ketoacyl_synth_N"/>
</dbReference>
<dbReference type="Pfam" id="PF02801">
    <property type="entry name" value="Ketoacyl-synt_C"/>
    <property type="match status" value="1"/>
</dbReference>
<feature type="domain" description="Ketosynthase family 3 (KS3)" evidence="5">
    <location>
        <begin position="1"/>
        <end position="302"/>
    </location>
</feature>